<evidence type="ECO:0000256" key="1">
    <source>
        <dbReference type="ARBA" id="ARBA00004138"/>
    </source>
</evidence>
<feature type="coiled-coil region" evidence="7">
    <location>
        <begin position="212"/>
        <end position="327"/>
    </location>
</feature>
<keyword evidence="10" id="KW-1185">Reference proteome</keyword>
<organism evidence="9 10">
    <name type="scientific">Trichomonas vaginalis (strain ATCC PRA-98 / G3)</name>
    <dbReference type="NCBI Taxonomy" id="412133"/>
    <lineage>
        <taxon>Eukaryota</taxon>
        <taxon>Metamonada</taxon>
        <taxon>Parabasalia</taxon>
        <taxon>Trichomonadida</taxon>
        <taxon>Trichomonadidae</taxon>
        <taxon>Trichomonas</taxon>
    </lineage>
</organism>
<dbReference type="InParanoid" id="A2G6L3"/>
<evidence type="ECO:0000313" key="10">
    <source>
        <dbReference type="Proteomes" id="UP000001542"/>
    </source>
</evidence>
<evidence type="ECO:0000313" key="9">
    <source>
        <dbReference type="EMBL" id="EAX87202.1"/>
    </source>
</evidence>
<protein>
    <recommendedName>
        <fullName evidence="3">Cilia- and flagella-associated protein 157</fullName>
    </recommendedName>
</protein>
<evidence type="ECO:0000256" key="3">
    <source>
        <dbReference type="ARBA" id="ARBA00014087"/>
    </source>
</evidence>
<comment type="subcellular location">
    <subcellularLocation>
        <location evidence="1">Cell projection</location>
        <location evidence="1">Cilium</location>
    </subcellularLocation>
</comment>
<dbReference type="OrthoDB" id="539851at2759"/>
<feature type="region of interest" description="Disordered" evidence="8">
    <location>
        <begin position="393"/>
        <end position="448"/>
    </location>
</feature>
<evidence type="ECO:0000256" key="7">
    <source>
        <dbReference type="SAM" id="Coils"/>
    </source>
</evidence>
<dbReference type="PANTHER" id="PTHR31954:SF1">
    <property type="entry name" value="CILIA- AND FLAGELLA-ASSOCIATED PROTEIN 157"/>
    <property type="match status" value="1"/>
</dbReference>
<reference evidence="9" key="2">
    <citation type="journal article" date="2007" name="Science">
        <title>Draft genome sequence of the sexually transmitted pathogen Trichomonas vaginalis.</title>
        <authorList>
            <person name="Carlton J.M."/>
            <person name="Hirt R.P."/>
            <person name="Silva J.C."/>
            <person name="Delcher A.L."/>
            <person name="Schatz M."/>
            <person name="Zhao Q."/>
            <person name="Wortman J.R."/>
            <person name="Bidwell S.L."/>
            <person name="Alsmark U.C.M."/>
            <person name="Besteiro S."/>
            <person name="Sicheritz-Ponten T."/>
            <person name="Noel C.J."/>
            <person name="Dacks J.B."/>
            <person name="Foster P.G."/>
            <person name="Simillion C."/>
            <person name="Van de Peer Y."/>
            <person name="Miranda-Saavedra D."/>
            <person name="Barton G.J."/>
            <person name="Westrop G.D."/>
            <person name="Mueller S."/>
            <person name="Dessi D."/>
            <person name="Fiori P.L."/>
            <person name="Ren Q."/>
            <person name="Paulsen I."/>
            <person name="Zhang H."/>
            <person name="Bastida-Corcuera F.D."/>
            <person name="Simoes-Barbosa A."/>
            <person name="Brown M.T."/>
            <person name="Hayes R.D."/>
            <person name="Mukherjee M."/>
            <person name="Okumura C.Y."/>
            <person name="Schneider R."/>
            <person name="Smith A.J."/>
            <person name="Vanacova S."/>
            <person name="Villalvazo M."/>
            <person name="Haas B.J."/>
            <person name="Pertea M."/>
            <person name="Feldblyum T.V."/>
            <person name="Utterback T.R."/>
            <person name="Shu C.L."/>
            <person name="Osoegawa K."/>
            <person name="de Jong P.J."/>
            <person name="Hrdy I."/>
            <person name="Horvathova L."/>
            <person name="Zubacova Z."/>
            <person name="Dolezal P."/>
            <person name="Malik S.B."/>
            <person name="Logsdon J.M. Jr."/>
            <person name="Henze K."/>
            <person name="Gupta A."/>
            <person name="Wang C.C."/>
            <person name="Dunne R.L."/>
            <person name="Upcroft J.A."/>
            <person name="Upcroft P."/>
            <person name="White O."/>
            <person name="Salzberg S.L."/>
            <person name="Tang P."/>
            <person name="Chiu C.-H."/>
            <person name="Lee Y.-S."/>
            <person name="Embley T.M."/>
            <person name="Coombs G.H."/>
            <person name="Mottram J.C."/>
            <person name="Tachezy J."/>
            <person name="Fraser-Liggett C.M."/>
            <person name="Johnson P.J."/>
        </authorList>
    </citation>
    <scope>NUCLEOTIDE SEQUENCE [LARGE SCALE GENOMIC DNA]</scope>
    <source>
        <strain evidence="9">G3</strain>
    </source>
</reference>
<reference evidence="9" key="1">
    <citation type="submission" date="2006-10" db="EMBL/GenBank/DDBJ databases">
        <authorList>
            <person name="Amadeo P."/>
            <person name="Zhao Q."/>
            <person name="Wortman J."/>
            <person name="Fraser-Liggett C."/>
            <person name="Carlton J."/>
        </authorList>
    </citation>
    <scope>NUCLEOTIDE SEQUENCE</scope>
    <source>
        <strain evidence="9">G3</strain>
    </source>
</reference>
<keyword evidence="6" id="KW-0966">Cell projection</keyword>
<dbReference type="SMR" id="A2G6L3"/>
<evidence type="ECO:0000256" key="4">
    <source>
        <dbReference type="ARBA" id="ARBA00023054"/>
    </source>
</evidence>
<comment type="similarity">
    <text evidence="2">Belongs to the CFAP157 family.</text>
</comment>
<dbReference type="PANTHER" id="PTHR31954">
    <property type="entry name" value="CILIA- AND FLAGELLA-ASSOCIATED PROTEIN 157"/>
    <property type="match status" value="1"/>
</dbReference>
<name>A2G6L3_TRIV3</name>
<feature type="compositionally biased region" description="Basic and acidic residues" evidence="8">
    <location>
        <begin position="395"/>
        <end position="413"/>
    </location>
</feature>
<dbReference type="VEuPathDB" id="TrichDB:TVAG_057570"/>
<feature type="compositionally biased region" description="Polar residues" evidence="8">
    <location>
        <begin position="416"/>
        <end position="448"/>
    </location>
</feature>
<dbReference type="KEGG" id="tva:4744855"/>
<dbReference type="AlphaFoldDB" id="A2G6L3"/>
<keyword evidence="5" id="KW-0969">Cilium</keyword>
<dbReference type="Proteomes" id="UP000001542">
    <property type="component" value="Unassembled WGS sequence"/>
</dbReference>
<dbReference type="EMBL" id="DS114490">
    <property type="protein sequence ID" value="EAX87202.1"/>
    <property type="molecule type" value="Genomic_DNA"/>
</dbReference>
<dbReference type="STRING" id="5722.A2G6L3"/>
<feature type="coiled-coil region" evidence="7">
    <location>
        <begin position="61"/>
        <end position="158"/>
    </location>
</feature>
<dbReference type="InterPro" id="IPR038844">
    <property type="entry name" value="CFAP157"/>
</dbReference>
<sequence length="448" mass="52267">MDKKIEIKGDQIQQVQKLTVETECLENELMNIKSSRTRANQVIQEFKKQLQSVALDVDRKKESQNDRIKYLNHAIETAEKEKERLNSKLRQLEIEVESQKEKYESQVEAMQYQAHEIETNLKSKIQVALHQLRGLREFQEHKHQMDEQMRNISQLISKERKERLAEQSAIHKKLQAQREYYEKQLSHDLAEADSFATEFQDLHLDLATTKILHETEAKREALKADNNNTLEVIKKNDQLRHQLQDLEQQRRLLTDTEKNLTAQAVDFKSKLNDTAKKVEEAIETSNQKLDALRNRMNNKIAELNERLTNAQQENDNLKRQVSLQEKSLEHAEFIRDEKLRKQQELMYVMNEAAIFILTSLELQEKGPTKDELSQHSSGLNAVIRKLANISQDMSGIEKKSVKSDKDEKADKKMLSRQKTSNTASASESQRTYGQKDSSTQKFVKTQKK</sequence>
<evidence type="ECO:0000256" key="5">
    <source>
        <dbReference type="ARBA" id="ARBA00023069"/>
    </source>
</evidence>
<evidence type="ECO:0000256" key="8">
    <source>
        <dbReference type="SAM" id="MobiDB-lite"/>
    </source>
</evidence>
<dbReference type="VEuPathDB" id="TrichDB:TVAGG3_0991000"/>
<evidence type="ECO:0000256" key="2">
    <source>
        <dbReference type="ARBA" id="ARBA00010841"/>
    </source>
</evidence>
<accession>A2G6L3</accession>
<keyword evidence="4 7" id="KW-0175">Coiled coil</keyword>
<dbReference type="OMA" id="VRIEHEN"/>
<dbReference type="GO" id="GO:0005929">
    <property type="term" value="C:cilium"/>
    <property type="evidence" value="ECO:0007669"/>
    <property type="project" value="UniProtKB-SubCell"/>
</dbReference>
<evidence type="ECO:0000256" key="6">
    <source>
        <dbReference type="ARBA" id="ARBA00023273"/>
    </source>
</evidence>
<proteinExistence type="inferred from homology"/>
<gene>
    <name evidence="9" type="ORF">TVAG_057570</name>
</gene>